<dbReference type="InterPro" id="IPR010730">
    <property type="entry name" value="HET"/>
</dbReference>
<dbReference type="RefSeq" id="XP_066661085.1">
    <property type="nucleotide sequence ID" value="XM_066818897.1"/>
</dbReference>
<dbReference type="GeneID" id="92051957"/>
<dbReference type="EMBL" id="JAQQWN010000010">
    <property type="protein sequence ID" value="KAK8062486.1"/>
    <property type="molecule type" value="Genomic_DNA"/>
</dbReference>
<dbReference type="Proteomes" id="UP001433268">
    <property type="component" value="Unassembled WGS sequence"/>
</dbReference>
<dbReference type="PANTHER" id="PTHR33112">
    <property type="entry name" value="DOMAIN PROTEIN, PUTATIVE-RELATED"/>
    <property type="match status" value="1"/>
</dbReference>
<protein>
    <recommendedName>
        <fullName evidence="1">Heterokaryon incompatibility domain-containing protein</fullName>
    </recommendedName>
</protein>
<sequence>MLAIRIWRRPARALYRAQPLLGGGIETKTTTKNIAARKNGFHYSDLPLSFQHAVIVTRGLGLDYLWIDALCIIQDSKDDWETESGKMAAIYQYAYLVLGADMSPNSHGGFLDVGEGGYNGAGWPIATIENNKSIIYARSEHNRNNDYLGTHPLSSEPLSRRAWTLQEQILASKMVHFASKEMVWECKSIISCACMQIDRVGRPFNPPLSLRSLMNCSFPAKFKTWYTLVNQVTCRSITKPEDILPCLSGIAQHFQHSGAGVYLAGLWHTDLPLGLLWYGGGTRASRAVPY</sequence>
<comment type="caution">
    <text evidence="2">The sequence shown here is derived from an EMBL/GenBank/DDBJ whole genome shotgun (WGS) entry which is preliminary data.</text>
</comment>
<feature type="domain" description="Heterokaryon incompatibility" evidence="1">
    <location>
        <begin position="29"/>
        <end position="167"/>
    </location>
</feature>
<proteinExistence type="predicted"/>
<keyword evidence="3" id="KW-1185">Reference proteome</keyword>
<dbReference type="PANTHER" id="PTHR33112:SF9">
    <property type="entry name" value="HETEROKARYON INCOMPATIBILITY DOMAIN-CONTAINING PROTEIN"/>
    <property type="match status" value="1"/>
</dbReference>
<organism evidence="2 3">
    <name type="scientific">Apiospora hydei</name>
    <dbReference type="NCBI Taxonomy" id="1337664"/>
    <lineage>
        <taxon>Eukaryota</taxon>
        <taxon>Fungi</taxon>
        <taxon>Dikarya</taxon>
        <taxon>Ascomycota</taxon>
        <taxon>Pezizomycotina</taxon>
        <taxon>Sordariomycetes</taxon>
        <taxon>Xylariomycetidae</taxon>
        <taxon>Amphisphaeriales</taxon>
        <taxon>Apiosporaceae</taxon>
        <taxon>Apiospora</taxon>
    </lineage>
</organism>
<gene>
    <name evidence="2" type="ORF">PG997_014583</name>
</gene>
<accession>A0ABR1UU82</accession>
<evidence type="ECO:0000313" key="3">
    <source>
        <dbReference type="Proteomes" id="UP001433268"/>
    </source>
</evidence>
<evidence type="ECO:0000313" key="2">
    <source>
        <dbReference type="EMBL" id="KAK8062486.1"/>
    </source>
</evidence>
<dbReference type="Pfam" id="PF06985">
    <property type="entry name" value="HET"/>
    <property type="match status" value="1"/>
</dbReference>
<reference evidence="2 3" key="1">
    <citation type="submission" date="2023-01" db="EMBL/GenBank/DDBJ databases">
        <title>Analysis of 21 Apiospora genomes using comparative genomics revels a genus with tremendous synthesis potential of carbohydrate active enzymes and secondary metabolites.</title>
        <authorList>
            <person name="Sorensen T."/>
        </authorList>
    </citation>
    <scope>NUCLEOTIDE SEQUENCE [LARGE SCALE GENOMIC DNA]</scope>
    <source>
        <strain evidence="2 3">CBS 114990</strain>
    </source>
</reference>
<name>A0ABR1UU82_9PEZI</name>
<evidence type="ECO:0000259" key="1">
    <source>
        <dbReference type="Pfam" id="PF06985"/>
    </source>
</evidence>